<keyword evidence="2 6" id="KW-0808">Transferase</keyword>
<evidence type="ECO:0000313" key="6">
    <source>
        <dbReference type="EMBL" id="RWZ51529.1"/>
    </source>
</evidence>
<evidence type="ECO:0000256" key="3">
    <source>
        <dbReference type="SAM" id="MobiDB-lite"/>
    </source>
</evidence>
<feature type="region of interest" description="Disordered" evidence="3">
    <location>
        <begin position="400"/>
        <end position="430"/>
    </location>
</feature>
<dbReference type="SUPFAM" id="SSF53756">
    <property type="entry name" value="UDP-Glycosyltransferase/glycogen phosphorylase"/>
    <property type="match status" value="1"/>
</dbReference>
<evidence type="ECO:0000256" key="2">
    <source>
        <dbReference type="ARBA" id="ARBA00022679"/>
    </source>
</evidence>
<dbReference type="RefSeq" id="WP_128494245.1">
    <property type="nucleotide sequence ID" value="NZ_RZNB01000002.1"/>
</dbReference>
<evidence type="ECO:0000256" key="1">
    <source>
        <dbReference type="ARBA" id="ARBA00022676"/>
    </source>
</evidence>
<dbReference type="GO" id="GO:0016757">
    <property type="term" value="F:glycosyltransferase activity"/>
    <property type="evidence" value="ECO:0007669"/>
    <property type="project" value="UniProtKB-KW"/>
</dbReference>
<keyword evidence="1" id="KW-0328">Glycosyltransferase</keyword>
<feature type="domain" description="Glycosyltransferase subfamily 4-like N-terminal" evidence="5">
    <location>
        <begin position="22"/>
        <end position="201"/>
    </location>
</feature>
<organism evidence="6 7">
    <name type="scientific">Labedella phragmitis</name>
    <dbReference type="NCBI Taxonomy" id="2498849"/>
    <lineage>
        <taxon>Bacteria</taxon>
        <taxon>Bacillati</taxon>
        <taxon>Actinomycetota</taxon>
        <taxon>Actinomycetes</taxon>
        <taxon>Micrococcales</taxon>
        <taxon>Microbacteriaceae</taxon>
        <taxon>Labedella</taxon>
    </lineage>
</organism>
<dbReference type="PANTHER" id="PTHR12526:SF635">
    <property type="entry name" value="GLYCOSYL TRANSFERASE GROUP 1"/>
    <property type="match status" value="1"/>
</dbReference>
<keyword evidence="7" id="KW-1185">Reference proteome</keyword>
<evidence type="ECO:0000313" key="7">
    <source>
        <dbReference type="Proteomes" id="UP000288547"/>
    </source>
</evidence>
<sequence>MRISMVSEHASPLATLGGVDAGGQNVHVAELSAALARRGHEVTVYTRRDSPDLPERVAFAPGVEVVHIDAGPPASIPKDELLPFMGDLAAGVADDWARTRPDVAHGHFWMSGVAVLDAADRAERAGLRPAVLHTYHALGVVKRRNQGADDTSPTEREPLETDIGRRADAIVATCSDEAFELRMLGVPAAHISVVPCGVDLDHFTPDGPSEERGRPHRITTVGRLVQRKGVGTVIEALAAVVGNGFDAELVVVGGGGSADDPEIRRLRGIAERAGVADRVVLRGQMAQRDLPAVMRSSDLVVCAPWYEPFGIVPLEAMACGVPVVASSVGGLIDSVVSGTTGTHVPPRDPAAIADAVSELLARPEQREAFGRAGRRRMASRYSWNRVAADTERVYRATAAARRRGDEPLETVGRVNGIGSRRHTRRQGGTR</sequence>
<dbReference type="EMBL" id="RZNB01000002">
    <property type="protein sequence ID" value="RWZ51529.1"/>
    <property type="molecule type" value="Genomic_DNA"/>
</dbReference>
<proteinExistence type="predicted"/>
<accession>A0A3S4DM70</accession>
<evidence type="ECO:0000259" key="4">
    <source>
        <dbReference type="Pfam" id="PF00534"/>
    </source>
</evidence>
<dbReference type="InterPro" id="IPR001296">
    <property type="entry name" value="Glyco_trans_1"/>
</dbReference>
<name>A0A3S4DM70_9MICO</name>
<gene>
    <name evidence="6" type="ORF">ELQ90_05305</name>
</gene>
<dbReference type="Pfam" id="PF13439">
    <property type="entry name" value="Glyco_transf_4"/>
    <property type="match status" value="1"/>
</dbReference>
<dbReference type="OrthoDB" id="9810929at2"/>
<dbReference type="Pfam" id="PF00534">
    <property type="entry name" value="Glycos_transf_1"/>
    <property type="match status" value="1"/>
</dbReference>
<dbReference type="AlphaFoldDB" id="A0A3S4DM70"/>
<reference evidence="6 7" key="1">
    <citation type="submission" date="2018-12" db="EMBL/GenBank/DDBJ databases">
        <authorList>
            <person name="Li F."/>
        </authorList>
    </citation>
    <scope>NUCLEOTIDE SEQUENCE [LARGE SCALE GENOMIC DNA]</scope>
    <source>
        <strain evidence="6 7">11W25H-1</strain>
    </source>
</reference>
<evidence type="ECO:0000259" key="5">
    <source>
        <dbReference type="Pfam" id="PF13439"/>
    </source>
</evidence>
<dbReference type="Gene3D" id="3.40.50.2000">
    <property type="entry name" value="Glycogen Phosphorylase B"/>
    <property type="match status" value="2"/>
</dbReference>
<dbReference type="InterPro" id="IPR028098">
    <property type="entry name" value="Glyco_trans_4-like_N"/>
</dbReference>
<feature type="domain" description="Glycosyl transferase family 1" evidence="4">
    <location>
        <begin position="211"/>
        <end position="376"/>
    </location>
</feature>
<comment type="caution">
    <text evidence="6">The sequence shown here is derived from an EMBL/GenBank/DDBJ whole genome shotgun (WGS) entry which is preliminary data.</text>
</comment>
<protein>
    <submittedName>
        <fullName evidence="6">Glycosyltransferase family 1 protein</fullName>
    </submittedName>
</protein>
<feature type="compositionally biased region" description="Basic residues" evidence="3">
    <location>
        <begin position="419"/>
        <end position="430"/>
    </location>
</feature>
<dbReference type="Proteomes" id="UP000288547">
    <property type="component" value="Unassembled WGS sequence"/>
</dbReference>
<dbReference type="PANTHER" id="PTHR12526">
    <property type="entry name" value="GLYCOSYLTRANSFERASE"/>
    <property type="match status" value="1"/>
</dbReference>